<protein>
    <submittedName>
        <fullName evidence="2">Double-strand break repair protein AddB</fullName>
    </submittedName>
</protein>
<comment type="caution">
    <text evidence="2">The sequence shown here is derived from an EMBL/GenBank/DDBJ whole genome shotgun (WGS) entry which is preliminary data.</text>
</comment>
<dbReference type="Proteomes" id="UP000249229">
    <property type="component" value="Unassembled WGS sequence"/>
</dbReference>
<dbReference type="Pfam" id="PF12705">
    <property type="entry name" value="PDDEXK_1"/>
    <property type="match status" value="1"/>
</dbReference>
<name>A0A2W5P544_9SPHN</name>
<evidence type="ECO:0000313" key="2">
    <source>
        <dbReference type="EMBL" id="PZQ59269.1"/>
    </source>
</evidence>
<organism evidence="2 3">
    <name type="scientific">Sphingomonas taxi</name>
    <dbReference type="NCBI Taxonomy" id="1549858"/>
    <lineage>
        <taxon>Bacteria</taxon>
        <taxon>Pseudomonadati</taxon>
        <taxon>Pseudomonadota</taxon>
        <taxon>Alphaproteobacteria</taxon>
        <taxon>Sphingomonadales</taxon>
        <taxon>Sphingomonadaceae</taxon>
        <taxon>Sphingomonas</taxon>
    </lineage>
</organism>
<sequence length="991" mass="106459">MADAPPRGERGLRLYTIPAHRAFADALVAGLMRRFDGDRLALARGLVLVPNNRGGLAIREAFVRASGGALLLPRIVALGGEELDAAVGAALDPADAVPPLPPAVDPLQRRMILARLVEEERAAAGRPVDAAEAVRLAGELARTLDQLIVEEVRPERLAAIDPGEGLSDHWETALRLFRILLDRWPAERDRLGCIDAAERRIRLIDRQAARWREHPPAGFVCAAGITDPAPAVARLLRAVAALPRGMTVFANLDLHLPDAEWDALGPHAPDPVTGLRRRAIEVHPQFHLKLLLERIGASRAEVSRWTAASEHDATAARGRAIANALAPTSFTAKWTALDAADRRLTGVTAVELANPAEEAQAIALRLREAVETPALTAALVTPDRALARRVAAHCRRWGIEVDDSAGRALAILPPGTLLTAIVEAAAQDFAPMALLTLLKHPLVRAGDARGAWLDGVRRLDRALRGPRPAPGLDGIDRHLAAAPERARAAEWWREARVLLEPVARGFGAGEATLPGLIACLREAATLLAGDEAWRGPAGRAAADLLAGLEAQAPRGPRTIAPQGFAPLLRLLMDEIAIRLLPRERHPRLAIYGLMEARLQSADVMILSGLNEGTWPGLPAPDPWLAPRIRAELGLPGLERGIGVAAHDFGQALGAPTAVLTRARRDARSPALASRFWLRLEAMTGERFPRDGTLAAWTRALDGAPIPRPAARPAPVPPPALRPRAISVTEVDRLKADPYAFYARRILRLSPLDAVDADPSAAWRGTAVHGVLEAWAREDACDPDRLLPRALTLLADPATHPLLRALWQPRLVAAFAWVAERTLAERAEGRSVLAVEGRGAAHLSGIELTGRFDRIDRMADGGLGIVDYKTGKAPSVAAVRGGFNLQLGLLGAIAEQGGFDGVSGKATAFEYWSLAKKGDAFGAVSSPADPSGRGGRILTDDFVRAARDSFAEAAARWLTGDEPFTAKLHPEFAPFAEYDQLMRRDEWYGRDA</sequence>
<dbReference type="InterPro" id="IPR038726">
    <property type="entry name" value="PDDEXK_AddAB-type"/>
</dbReference>
<dbReference type="AlphaFoldDB" id="A0A2W5P544"/>
<dbReference type="SUPFAM" id="SSF52540">
    <property type="entry name" value="P-loop containing nucleoside triphosphate hydrolases"/>
    <property type="match status" value="1"/>
</dbReference>
<dbReference type="EMBL" id="QFQI01000009">
    <property type="protein sequence ID" value="PZQ59269.1"/>
    <property type="molecule type" value="Genomic_DNA"/>
</dbReference>
<gene>
    <name evidence="2" type="primary">addB</name>
    <name evidence="2" type="ORF">DI544_11440</name>
</gene>
<evidence type="ECO:0000259" key="1">
    <source>
        <dbReference type="Pfam" id="PF12705"/>
    </source>
</evidence>
<dbReference type="InterPro" id="IPR027417">
    <property type="entry name" value="P-loop_NTPase"/>
</dbReference>
<dbReference type="InterPro" id="IPR014153">
    <property type="entry name" value="Ds_break_AddB"/>
</dbReference>
<dbReference type="InterPro" id="IPR011604">
    <property type="entry name" value="PDDEXK-like_dom_sf"/>
</dbReference>
<feature type="domain" description="PD-(D/E)XK endonuclease-like" evidence="1">
    <location>
        <begin position="725"/>
        <end position="962"/>
    </location>
</feature>
<dbReference type="Gene3D" id="3.90.320.10">
    <property type="match status" value="1"/>
</dbReference>
<proteinExistence type="predicted"/>
<reference evidence="2 3" key="1">
    <citation type="submission" date="2017-08" db="EMBL/GenBank/DDBJ databases">
        <title>Infants hospitalized years apart are colonized by the same room-sourced microbial strains.</title>
        <authorList>
            <person name="Brooks B."/>
            <person name="Olm M.R."/>
            <person name="Firek B.A."/>
            <person name="Baker R."/>
            <person name="Thomas B.C."/>
            <person name="Morowitz M.J."/>
            <person name="Banfield J.F."/>
        </authorList>
    </citation>
    <scope>NUCLEOTIDE SEQUENCE [LARGE SCALE GENOMIC DNA]</scope>
    <source>
        <strain evidence="2">S2_005_001_R1_22</strain>
    </source>
</reference>
<dbReference type="SUPFAM" id="SSF52980">
    <property type="entry name" value="Restriction endonuclease-like"/>
    <property type="match status" value="1"/>
</dbReference>
<accession>A0A2W5P544</accession>
<dbReference type="NCBIfam" id="TIGR02786">
    <property type="entry name" value="addB_alphas"/>
    <property type="match status" value="1"/>
</dbReference>
<dbReference type="InterPro" id="IPR011335">
    <property type="entry name" value="Restrct_endonuc-II-like"/>
</dbReference>
<evidence type="ECO:0000313" key="3">
    <source>
        <dbReference type="Proteomes" id="UP000249229"/>
    </source>
</evidence>